<protein>
    <submittedName>
        <fullName evidence="1">Uncharacterized protein</fullName>
    </submittedName>
</protein>
<keyword evidence="2" id="KW-1185">Reference proteome</keyword>
<dbReference type="EMBL" id="MU155187">
    <property type="protein sequence ID" value="KAF9480869.1"/>
    <property type="molecule type" value="Genomic_DNA"/>
</dbReference>
<evidence type="ECO:0000313" key="1">
    <source>
        <dbReference type="EMBL" id="KAF9480869.1"/>
    </source>
</evidence>
<comment type="caution">
    <text evidence="1">The sequence shown here is derived from an EMBL/GenBank/DDBJ whole genome shotgun (WGS) entry which is preliminary data.</text>
</comment>
<dbReference type="AlphaFoldDB" id="A0A9P5Z6E1"/>
<feature type="non-terminal residue" evidence="1">
    <location>
        <position position="78"/>
    </location>
</feature>
<feature type="non-terminal residue" evidence="1">
    <location>
        <position position="1"/>
    </location>
</feature>
<proteinExistence type="predicted"/>
<dbReference type="Proteomes" id="UP000807469">
    <property type="component" value="Unassembled WGS sequence"/>
</dbReference>
<reference evidence="1" key="1">
    <citation type="submission" date="2020-11" db="EMBL/GenBank/DDBJ databases">
        <authorList>
            <consortium name="DOE Joint Genome Institute"/>
            <person name="Ahrendt S."/>
            <person name="Riley R."/>
            <person name="Andreopoulos W."/>
            <person name="Labutti K."/>
            <person name="Pangilinan J."/>
            <person name="Ruiz-Duenas F.J."/>
            <person name="Barrasa J.M."/>
            <person name="Sanchez-Garcia M."/>
            <person name="Camarero S."/>
            <person name="Miyauchi S."/>
            <person name="Serrano A."/>
            <person name="Linde D."/>
            <person name="Babiker R."/>
            <person name="Drula E."/>
            <person name="Ayuso-Fernandez I."/>
            <person name="Pacheco R."/>
            <person name="Padilla G."/>
            <person name="Ferreira P."/>
            <person name="Barriuso J."/>
            <person name="Kellner H."/>
            <person name="Castanera R."/>
            <person name="Alfaro M."/>
            <person name="Ramirez L."/>
            <person name="Pisabarro A.G."/>
            <person name="Kuo A."/>
            <person name="Tritt A."/>
            <person name="Lipzen A."/>
            <person name="He G."/>
            <person name="Yan M."/>
            <person name="Ng V."/>
            <person name="Cullen D."/>
            <person name="Martin F."/>
            <person name="Rosso M.-N."/>
            <person name="Henrissat B."/>
            <person name="Hibbett D."/>
            <person name="Martinez A.T."/>
            <person name="Grigoriev I.V."/>
        </authorList>
    </citation>
    <scope>NUCLEOTIDE SEQUENCE</scope>
    <source>
        <strain evidence="1">CIRM-BRFM 674</strain>
    </source>
</reference>
<organism evidence="1 2">
    <name type="scientific">Pholiota conissans</name>
    <dbReference type="NCBI Taxonomy" id="109636"/>
    <lineage>
        <taxon>Eukaryota</taxon>
        <taxon>Fungi</taxon>
        <taxon>Dikarya</taxon>
        <taxon>Basidiomycota</taxon>
        <taxon>Agaricomycotina</taxon>
        <taxon>Agaricomycetes</taxon>
        <taxon>Agaricomycetidae</taxon>
        <taxon>Agaricales</taxon>
        <taxon>Agaricineae</taxon>
        <taxon>Strophariaceae</taxon>
        <taxon>Pholiota</taxon>
    </lineage>
</organism>
<evidence type="ECO:0000313" key="2">
    <source>
        <dbReference type="Proteomes" id="UP000807469"/>
    </source>
</evidence>
<gene>
    <name evidence="1" type="ORF">BDN70DRAFT_783704</name>
</gene>
<name>A0A9P5Z6E1_9AGAR</name>
<accession>A0A9P5Z6E1</accession>
<sequence length="78" mass="8283">LTQAEQPLKYLYDIASIQEVNPELPPIVSSFDLTSNIKAGAVLESCNIAEAKCLADGLRVVKGLGLDPRITDAVVESA</sequence>